<evidence type="ECO:0000256" key="2">
    <source>
        <dbReference type="ARBA" id="ARBA00022516"/>
    </source>
</evidence>
<keyword evidence="13" id="KW-1185">Reference proteome</keyword>
<dbReference type="PANTHER" id="PTHR42853:SF3">
    <property type="entry name" value="ACETYL-COENZYME A CARBOXYLASE CARBOXYL TRANSFERASE SUBUNIT ALPHA, CHLOROPLASTIC"/>
    <property type="match status" value="1"/>
</dbReference>
<dbReference type="NCBIfam" id="NF041504">
    <property type="entry name" value="AccA_sub"/>
    <property type="match status" value="1"/>
</dbReference>
<dbReference type="RefSeq" id="WP_128466171.1">
    <property type="nucleotide sequence ID" value="NZ_CP035108.1"/>
</dbReference>
<protein>
    <recommendedName>
        <fullName evidence="10">Acetyl-coenzyme A carboxylase carboxyl transferase subunit alpha</fullName>
        <shortName evidence="10">ACCase subunit alpha</shortName>
        <shortName evidence="10">Acetyl-CoA carboxylase carboxyltransferase subunit alpha</shortName>
        <ecNumber evidence="10">2.1.3.15</ecNumber>
    </recommendedName>
</protein>
<reference evidence="12 13" key="1">
    <citation type="submission" date="2019-01" db="EMBL/GenBank/DDBJ databases">
        <title>Geovibrio thiophilus DSM 11263, complete genome.</title>
        <authorList>
            <person name="Spring S."/>
            <person name="Bunk B."/>
            <person name="Sproer C."/>
        </authorList>
    </citation>
    <scope>NUCLEOTIDE SEQUENCE [LARGE SCALE GENOMIC DNA]</scope>
    <source>
        <strain evidence="12 13">DSM 11263</strain>
    </source>
</reference>
<feature type="domain" description="CoA carboxyltransferase C-terminal" evidence="11">
    <location>
        <begin position="42"/>
        <end position="292"/>
    </location>
</feature>
<dbReference type="GO" id="GO:0009317">
    <property type="term" value="C:acetyl-CoA carboxylase complex"/>
    <property type="evidence" value="ECO:0007669"/>
    <property type="project" value="InterPro"/>
</dbReference>
<evidence type="ECO:0000256" key="10">
    <source>
        <dbReference type="HAMAP-Rule" id="MF_00823"/>
    </source>
</evidence>
<keyword evidence="7 10" id="KW-0443">Lipid metabolism</keyword>
<evidence type="ECO:0000256" key="9">
    <source>
        <dbReference type="ARBA" id="ARBA00049152"/>
    </source>
</evidence>
<dbReference type="InterPro" id="IPR029045">
    <property type="entry name" value="ClpP/crotonase-like_dom_sf"/>
</dbReference>
<comment type="function">
    <text evidence="10">Component of the acetyl coenzyme A carboxylase (ACC) complex. First, biotin carboxylase catalyzes the carboxylation of biotin on its carrier protein (BCCP) and then the CO(2) group is transferred by the carboxyltransferase to acetyl-CoA to form malonyl-CoA.</text>
</comment>
<name>A0A410JXV2_9BACT</name>
<dbReference type="KEGG" id="gtl:EP073_05540"/>
<gene>
    <name evidence="10" type="primary">accA</name>
    <name evidence="12" type="ORF">EP073_05540</name>
</gene>
<evidence type="ECO:0000256" key="6">
    <source>
        <dbReference type="ARBA" id="ARBA00022840"/>
    </source>
</evidence>
<comment type="similarity">
    <text evidence="10">Belongs to the AccA family.</text>
</comment>
<dbReference type="NCBIfam" id="TIGR00513">
    <property type="entry name" value="accA"/>
    <property type="match status" value="1"/>
</dbReference>
<evidence type="ECO:0000256" key="3">
    <source>
        <dbReference type="ARBA" id="ARBA00022679"/>
    </source>
</evidence>
<keyword evidence="2 10" id="KW-0444">Lipid biosynthesis</keyword>
<dbReference type="Pfam" id="PF03255">
    <property type="entry name" value="ACCA"/>
    <property type="match status" value="1"/>
</dbReference>
<dbReference type="InterPro" id="IPR001095">
    <property type="entry name" value="Acetyl_CoA_COase_a_su"/>
</dbReference>
<evidence type="ECO:0000256" key="8">
    <source>
        <dbReference type="ARBA" id="ARBA00023160"/>
    </source>
</evidence>
<comment type="pathway">
    <text evidence="1 10">Lipid metabolism; malonyl-CoA biosynthesis; malonyl-CoA from acetyl-CoA: step 1/1.</text>
</comment>
<evidence type="ECO:0000313" key="12">
    <source>
        <dbReference type="EMBL" id="QAR32885.1"/>
    </source>
</evidence>
<evidence type="ECO:0000259" key="11">
    <source>
        <dbReference type="PROSITE" id="PS50989"/>
    </source>
</evidence>
<dbReference type="UniPathway" id="UPA00655">
    <property type="reaction ID" value="UER00711"/>
</dbReference>
<proteinExistence type="inferred from homology"/>
<evidence type="ECO:0000256" key="5">
    <source>
        <dbReference type="ARBA" id="ARBA00022832"/>
    </source>
</evidence>
<dbReference type="GO" id="GO:0016743">
    <property type="term" value="F:carboxyl- or carbamoyltransferase activity"/>
    <property type="evidence" value="ECO:0007669"/>
    <property type="project" value="UniProtKB-UniRule"/>
</dbReference>
<dbReference type="PROSITE" id="PS50989">
    <property type="entry name" value="COA_CT_CTER"/>
    <property type="match status" value="1"/>
</dbReference>
<dbReference type="GO" id="GO:0006633">
    <property type="term" value="P:fatty acid biosynthetic process"/>
    <property type="evidence" value="ECO:0007669"/>
    <property type="project" value="UniProtKB-KW"/>
</dbReference>
<evidence type="ECO:0000313" key="13">
    <source>
        <dbReference type="Proteomes" id="UP000287502"/>
    </source>
</evidence>
<evidence type="ECO:0000256" key="4">
    <source>
        <dbReference type="ARBA" id="ARBA00022741"/>
    </source>
</evidence>
<dbReference type="OrthoDB" id="9808023at2"/>
<dbReference type="EC" id="2.1.3.15" evidence="10"/>
<dbReference type="GO" id="GO:2001295">
    <property type="term" value="P:malonyl-CoA biosynthetic process"/>
    <property type="evidence" value="ECO:0007669"/>
    <property type="project" value="UniProtKB-UniRule"/>
</dbReference>
<sequence>MAAPLDFEAPIIEIENKIAEIKNMSSLSDTEMQKEMDSLQKRLERVKANIYQRLTPSQKLMVARHPERPYTLDFLKLMFTDFLELHGDRLFKDDQAIICGMANFNDSPVMVIGHQKGRNTKENIRRNFGMASPEGYRKAQRMFDLAERFNRPVITFVDTPGAYPGIEAEERGQAEAIAKSLMVMAELTVPMITVITGEGGSGGALAIAMGNRVLMLEHSTYSVISPEGCASILWKDASYAGRAAEALKLTAQDLKELEVIDEIVTEPLGGAHRNHHQTAHTLKSVVSRHLKEIKSLSPKQVFEQRYEKFRNMGVFAEI</sequence>
<keyword evidence="5 10" id="KW-0276">Fatty acid metabolism</keyword>
<dbReference type="AlphaFoldDB" id="A0A410JXV2"/>
<dbReference type="GO" id="GO:0005524">
    <property type="term" value="F:ATP binding"/>
    <property type="evidence" value="ECO:0007669"/>
    <property type="project" value="UniProtKB-KW"/>
</dbReference>
<dbReference type="PRINTS" id="PR01069">
    <property type="entry name" value="ACCCTRFRASEA"/>
</dbReference>
<dbReference type="PANTHER" id="PTHR42853">
    <property type="entry name" value="ACETYL-COENZYME A CARBOXYLASE CARBOXYL TRANSFERASE SUBUNIT ALPHA"/>
    <property type="match status" value="1"/>
</dbReference>
<evidence type="ECO:0000256" key="7">
    <source>
        <dbReference type="ARBA" id="ARBA00023098"/>
    </source>
</evidence>
<comment type="subcellular location">
    <subcellularLocation>
        <location evidence="10">Cytoplasm</location>
    </subcellularLocation>
</comment>
<keyword evidence="10" id="KW-0963">Cytoplasm</keyword>
<organism evidence="12 13">
    <name type="scientific">Geovibrio thiophilus</name>
    <dbReference type="NCBI Taxonomy" id="139438"/>
    <lineage>
        <taxon>Bacteria</taxon>
        <taxon>Pseudomonadati</taxon>
        <taxon>Deferribacterota</taxon>
        <taxon>Deferribacteres</taxon>
        <taxon>Deferribacterales</taxon>
        <taxon>Geovibrionaceae</taxon>
        <taxon>Geovibrio</taxon>
    </lineage>
</organism>
<dbReference type="InterPro" id="IPR011763">
    <property type="entry name" value="COA_CT_C"/>
</dbReference>
<dbReference type="GO" id="GO:0003989">
    <property type="term" value="F:acetyl-CoA carboxylase activity"/>
    <property type="evidence" value="ECO:0007669"/>
    <property type="project" value="InterPro"/>
</dbReference>
<comment type="catalytic activity">
    <reaction evidence="9 10">
        <text>N(6)-carboxybiotinyl-L-lysyl-[protein] + acetyl-CoA = N(6)-biotinyl-L-lysyl-[protein] + malonyl-CoA</text>
        <dbReference type="Rhea" id="RHEA:54728"/>
        <dbReference type="Rhea" id="RHEA-COMP:10505"/>
        <dbReference type="Rhea" id="RHEA-COMP:10506"/>
        <dbReference type="ChEBI" id="CHEBI:57288"/>
        <dbReference type="ChEBI" id="CHEBI:57384"/>
        <dbReference type="ChEBI" id="CHEBI:83144"/>
        <dbReference type="ChEBI" id="CHEBI:83145"/>
        <dbReference type="EC" id="2.1.3.15"/>
    </reaction>
</comment>
<keyword evidence="4 10" id="KW-0547">Nucleotide-binding</keyword>
<accession>A0A410JXV2</accession>
<evidence type="ECO:0000256" key="1">
    <source>
        <dbReference type="ARBA" id="ARBA00004956"/>
    </source>
</evidence>
<keyword evidence="12" id="KW-0436">Ligase</keyword>
<dbReference type="SUPFAM" id="SSF52096">
    <property type="entry name" value="ClpP/crotonase"/>
    <property type="match status" value="1"/>
</dbReference>
<keyword evidence="3 10" id="KW-0808">Transferase</keyword>
<dbReference type="Proteomes" id="UP000287502">
    <property type="component" value="Chromosome"/>
</dbReference>
<dbReference type="EMBL" id="CP035108">
    <property type="protein sequence ID" value="QAR32885.1"/>
    <property type="molecule type" value="Genomic_DNA"/>
</dbReference>
<keyword evidence="6 10" id="KW-0067">ATP-binding</keyword>
<dbReference type="HAMAP" id="MF_00823">
    <property type="entry name" value="AcetylCoA_CT_alpha"/>
    <property type="match status" value="1"/>
</dbReference>
<keyword evidence="8 10" id="KW-0275">Fatty acid biosynthesis</keyword>
<dbReference type="Gene3D" id="3.90.226.10">
    <property type="entry name" value="2-enoyl-CoA Hydratase, Chain A, domain 1"/>
    <property type="match status" value="1"/>
</dbReference>
<dbReference type="NCBIfam" id="NF004344">
    <property type="entry name" value="PRK05724.1"/>
    <property type="match status" value="1"/>
</dbReference>
<comment type="subunit">
    <text evidence="10">Acetyl-CoA carboxylase is a heterohexamer composed of biotin carboxyl carrier protein (AccB), biotin carboxylase (AccC) and two subunits each of ACCase subunit alpha (AccA) and ACCase subunit beta (AccD).</text>
</comment>